<evidence type="ECO:0000256" key="3">
    <source>
        <dbReference type="ARBA" id="ARBA00022576"/>
    </source>
</evidence>
<evidence type="ECO:0000256" key="7">
    <source>
        <dbReference type="RuleBase" id="RU003693"/>
    </source>
</evidence>
<dbReference type="EMBL" id="PVUF01000003">
    <property type="protein sequence ID" value="PRZ48918.1"/>
    <property type="molecule type" value="Genomic_DNA"/>
</dbReference>
<dbReference type="SUPFAM" id="SSF53383">
    <property type="entry name" value="PLP-dependent transferases"/>
    <property type="match status" value="1"/>
</dbReference>
<evidence type="ECO:0000256" key="6">
    <source>
        <dbReference type="ARBA" id="ARBA00029440"/>
    </source>
</evidence>
<dbReference type="NCBIfam" id="NF006014">
    <property type="entry name" value="PRK08153.1"/>
    <property type="match status" value="1"/>
</dbReference>
<dbReference type="Gene3D" id="3.90.1150.10">
    <property type="entry name" value="Aspartate Aminotransferase, domain 1"/>
    <property type="match status" value="1"/>
</dbReference>
<evidence type="ECO:0000256" key="4">
    <source>
        <dbReference type="ARBA" id="ARBA00022679"/>
    </source>
</evidence>
<comment type="pathway">
    <text evidence="6">Amino-acid biosynthesis.</text>
</comment>
<feature type="domain" description="Aminotransferase class I/classII large" evidence="8">
    <location>
        <begin position="36"/>
        <end position="358"/>
    </location>
</feature>
<name>A0A2T1AKU1_TRISK</name>
<dbReference type="InterPro" id="IPR004839">
    <property type="entry name" value="Aminotransferase_I/II_large"/>
</dbReference>
<dbReference type="InterPro" id="IPR050106">
    <property type="entry name" value="HistidinolP_aminotransfase"/>
</dbReference>
<sequence>MTDLRQTPLAQSLPASVPFVGPETHERQRGAPFVARLGANENLFGPSPKAVAAMQAAAGEIWKYGDAESYELRQALSALHGISPDHIMVGEGIDGLLGNLVRLYVGAGDAVVTSLGAYPTFNYHVAGFGGVLHTVPYRDDHEDIAALMAKAHEVGAKIVYLANPDNPMGSWHRGADIVAALDDLPEGSLLLLDEAYVECAPDGTAAPVDVNDPRVIRMRTLSKAYGMAGARVGYALGAVEMISAFHKVRNHFGMNRCAQIGATEAIKDQDWLAHVQAEIATARDEISRIAIEHGLTPLPSATNFVAIDCGQDGAFAKAVLDALVSRGMFVRMPFAEPQNRCIRVSCGPEAERAAFAAALPEALAEARSQADR</sequence>
<comment type="caution">
    <text evidence="9">The sequence shown here is derived from an EMBL/GenBank/DDBJ whole genome shotgun (WGS) entry which is preliminary data.</text>
</comment>
<evidence type="ECO:0000313" key="9">
    <source>
        <dbReference type="EMBL" id="PRZ48918.1"/>
    </source>
</evidence>
<evidence type="ECO:0000256" key="2">
    <source>
        <dbReference type="ARBA" id="ARBA00007970"/>
    </source>
</evidence>
<dbReference type="OrthoDB" id="9809616at2"/>
<organism evidence="9 10">
    <name type="scientific">Tritonibacter scottomollicae</name>
    <name type="common">Epibacterium scottomollicae</name>
    <dbReference type="NCBI Taxonomy" id="483013"/>
    <lineage>
        <taxon>Bacteria</taxon>
        <taxon>Pseudomonadati</taxon>
        <taxon>Pseudomonadota</taxon>
        <taxon>Alphaproteobacteria</taxon>
        <taxon>Rhodobacterales</taxon>
        <taxon>Paracoccaceae</taxon>
        <taxon>Tritonibacter</taxon>
    </lineage>
</organism>
<reference evidence="9 10" key="1">
    <citation type="submission" date="2018-03" db="EMBL/GenBank/DDBJ databases">
        <title>Genomic Encyclopedia of Archaeal and Bacterial Type Strains, Phase II (KMG-II): from individual species to whole genera.</title>
        <authorList>
            <person name="Goeker M."/>
        </authorList>
    </citation>
    <scope>NUCLEOTIDE SEQUENCE [LARGE SCALE GENOMIC DNA]</scope>
    <source>
        <strain evidence="9 10">DSM 25328</strain>
    </source>
</reference>
<dbReference type="InterPro" id="IPR015421">
    <property type="entry name" value="PyrdxlP-dep_Trfase_major"/>
</dbReference>
<dbReference type="PANTHER" id="PTHR43643">
    <property type="entry name" value="HISTIDINOL-PHOSPHATE AMINOTRANSFERASE 2"/>
    <property type="match status" value="1"/>
</dbReference>
<accession>A0A2T1AKU1</accession>
<dbReference type="CDD" id="cd00609">
    <property type="entry name" value="AAT_like"/>
    <property type="match status" value="1"/>
</dbReference>
<keyword evidence="3 9" id="KW-0032">Aminotransferase</keyword>
<keyword evidence="4 9" id="KW-0808">Transferase</keyword>
<comment type="cofactor">
    <cofactor evidence="1 7">
        <name>pyridoxal 5'-phosphate</name>
        <dbReference type="ChEBI" id="CHEBI:597326"/>
    </cofactor>
</comment>
<dbReference type="RefSeq" id="WP_106162936.1">
    <property type="nucleotide sequence ID" value="NZ_PVUF01000003.1"/>
</dbReference>
<dbReference type="Gene3D" id="3.40.640.10">
    <property type="entry name" value="Type I PLP-dependent aspartate aminotransferase-like (Major domain)"/>
    <property type="match status" value="1"/>
</dbReference>
<dbReference type="PANTHER" id="PTHR43643:SF3">
    <property type="entry name" value="HISTIDINOL-PHOSPHATE AMINOTRANSFERASE"/>
    <property type="match status" value="1"/>
</dbReference>
<dbReference type="InterPro" id="IPR015424">
    <property type="entry name" value="PyrdxlP-dep_Trfase"/>
</dbReference>
<dbReference type="InterPro" id="IPR001917">
    <property type="entry name" value="Aminotrans_II_pyridoxalP_BS"/>
</dbReference>
<comment type="similarity">
    <text evidence="2">Belongs to the class-II pyridoxal-phosphate-dependent aminotransferase family. Histidinol-phosphate aminotransferase subfamily.</text>
</comment>
<evidence type="ECO:0000259" key="8">
    <source>
        <dbReference type="Pfam" id="PF00155"/>
    </source>
</evidence>
<keyword evidence="5 7" id="KW-0663">Pyridoxal phosphate</keyword>
<evidence type="ECO:0000313" key="10">
    <source>
        <dbReference type="Proteomes" id="UP000237718"/>
    </source>
</evidence>
<evidence type="ECO:0000256" key="1">
    <source>
        <dbReference type="ARBA" id="ARBA00001933"/>
    </source>
</evidence>
<dbReference type="Proteomes" id="UP000237718">
    <property type="component" value="Unassembled WGS sequence"/>
</dbReference>
<dbReference type="InterPro" id="IPR015422">
    <property type="entry name" value="PyrdxlP-dep_Trfase_small"/>
</dbReference>
<dbReference type="AlphaFoldDB" id="A0A2T1AKU1"/>
<protein>
    <submittedName>
        <fullName evidence="9">Histidinol-phosphate aminotransferase</fullName>
    </submittedName>
</protein>
<dbReference type="GO" id="GO:0008483">
    <property type="term" value="F:transaminase activity"/>
    <property type="evidence" value="ECO:0007669"/>
    <property type="project" value="UniProtKB-KW"/>
</dbReference>
<evidence type="ECO:0000256" key="5">
    <source>
        <dbReference type="ARBA" id="ARBA00022898"/>
    </source>
</evidence>
<dbReference type="GO" id="GO:0030170">
    <property type="term" value="F:pyridoxal phosphate binding"/>
    <property type="evidence" value="ECO:0007669"/>
    <property type="project" value="InterPro"/>
</dbReference>
<proteinExistence type="inferred from homology"/>
<dbReference type="PROSITE" id="PS00599">
    <property type="entry name" value="AA_TRANSFER_CLASS_2"/>
    <property type="match status" value="1"/>
</dbReference>
<gene>
    <name evidence="9" type="ORF">CLV89_103233</name>
</gene>
<dbReference type="Pfam" id="PF00155">
    <property type="entry name" value="Aminotran_1_2"/>
    <property type="match status" value="1"/>
</dbReference>